<evidence type="ECO:0000313" key="5">
    <source>
        <dbReference type="EMBL" id="MBF8176272.1"/>
    </source>
</evidence>
<dbReference type="InterPro" id="IPR012902">
    <property type="entry name" value="N_methyl_site"/>
</dbReference>
<dbReference type="Pfam" id="PF00114">
    <property type="entry name" value="Pilin"/>
    <property type="match status" value="1"/>
</dbReference>
<evidence type="ECO:0000256" key="1">
    <source>
        <dbReference type="ARBA" id="ARBA00005233"/>
    </source>
</evidence>
<evidence type="ECO:0000256" key="4">
    <source>
        <dbReference type="SAM" id="Phobius"/>
    </source>
</evidence>
<gene>
    <name evidence="5" type="ORF">IXC47_01105</name>
</gene>
<comment type="similarity">
    <text evidence="1 3">Belongs to the N-Me-Phe pilin family.</text>
</comment>
<keyword evidence="2" id="KW-0488">Methylation</keyword>
<keyword evidence="4" id="KW-0472">Membrane</keyword>
<keyword evidence="4" id="KW-1133">Transmembrane helix</keyword>
<dbReference type="Gene3D" id="3.30.700.10">
    <property type="entry name" value="Glycoprotein, Type 4 Pilin"/>
    <property type="match status" value="1"/>
</dbReference>
<proteinExistence type="inferred from homology"/>
<protein>
    <submittedName>
        <fullName evidence="5">Pilin</fullName>
    </submittedName>
</protein>
<reference evidence="5 6" key="1">
    <citation type="submission" date="2020-11" db="EMBL/GenBank/DDBJ databases">
        <title>WGS of Herminiimonas contaminans strain Marseille-Q4544 isolated from planarians Schmidtea mediterranea.</title>
        <authorList>
            <person name="Kangale L."/>
        </authorList>
    </citation>
    <scope>NUCLEOTIDE SEQUENCE [LARGE SCALE GENOMIC DNA]</scope>
    <source>
        <strain evidence="5 6">Marseille-Q4544</strain>
    </source>
</reference>
<dbReference type="EMBL" id="JADOEL010000001">
    <property type="protein sequence ID" value="MBF8176272.1"/>
    <property type="molecule type" value="Genomic_DNA"/>
</dbReference>
<dbReference type="PANTHER" id="PTHR30093:SF34">
    <property type="entry name" value="PREPILIN PEPTIDASE-DEPENDENT PROTEIN D"/>
    <property type="match status" value="1"/>
</dbReference>
<evidence type="ECO:0000256" key="2">
    <source>
        <dbReference type="ARBA" id="ARBA00022481"/>
    </source>
</evidence>
<dbReference type="PROSITE" id="PS00409">
    <property type="entry name" value="PROKAR_NTER_METHYL"/>
    <property type="match status" value="1"/>
</dbReference>
<dbReference type="InterPro" id="IPR045584">
    <property type="entry name" value="Pilin-like"/>
</dbReference>
<name>A0ABS0EN50_9BURK</name>
<dbReference type="SUPFAM" id="SSF54523">
    <property type="entry name" value="Pili subunits"/>
    <property type="match status" value="1"/>
</dbReference>
<keyword evidence="6" id="KW-1185">Reference proteome</keyword>
<evidence type="ECO:0000256" key="3">
    <source>
        <dbReference type="RuleBase" id="RU000389"/>
    </source>
</evidence>
<accession>A0ABS0EN50</accession>
<organism evidence="5 6">
    <name type="scientific">Herminiimonas contaminans</name>
    <dbReference type="NCBI Taxonomy" id="1111140"/>
    <lineage>
        <taxon>Bacteria</taxon>
        <taxon>Pseudomonadati</taxon>
        <taxon>Pseudomonadota</taxon>
        <taxon>Betaproteobacteria</taxon>
        <taxon>Burkholderiales</taxon>
        <taxon>Oxalobacteraceae</taxon>
        <taxon>Herminiimonas</taxon>
    </lineage>
</organism>
<keyword evidence="4" id="KW-0812">Transmembrane</keyword>
<dbReference type="PANTHER" id="PTHR30093">
    <property type="entry name" value="GENERAL SECRETION PATHWAY PROTEIN G"/>
    <property type="match status" value="1"/>
</dbReference>
<feature type="transmembrane region" description="Helical" evidence="4">
    <location>
        <begin position="12"/>
        <end position="34"/>
    </location>
</feature>
<sequence length="156" mass="16263">MKSMKMMKKAQSGFTLIELMIVVAIIGILAAVAIPQYQDYVTRAKLAKVNTVVDSIKLAQAEYMQNNNGTPSPSLSSLGIASVALITEVSGVTVNSAGGIETTLANIGSPFDTSTVTFAPQVADTGITWTIACSYTKTTKTTALMTKVFGTVGASC</sequence>
<keyword evidence="3" id="KW-0281">Fimbrium</keyword>
<dbReference type="InterPro" id="IPR001082">
    <property type="entry name" value="Pilin"/>
</dbReference>
<dbReference type="Proteomes" id="UP000657372">
    <property type="component" value="Unassembled WGS sequence"/>
</dbReference>
<dbReference type="NCBIfam" id="TIGR02532">
    <property type="entry name" value="IV_pilin_GFxxxE"/>
    <property type="match status" value="1"/>
</dbReference>
<evidence type="ECO:0000313" key="6">
    <source>
        <dbReference type="Proteomes" id="UP000657372"/>
    </source>
</evidence>
<comment type="caution">
    <text evidence="5">The sequence shown here is derived from an EMBL/GenBank/DDBJ whole genome shotgun (WGS) entry which is preliminary data.</text>
</comment>
<dbReference type="Pfam" id="PF07963">
    <property type="entry name" value="N_methyl"/>
    <property type="match status" value="1"/>
</dbReference>